<proteinExistence type="predicted"/>
<name>A0AAJ5W9D1_9SPHI</name>
<accession>A0AAJ5W9D1</accession>
<organism evidence="1 2">
    <name type="scientific">Candidatus Pedobacter colombiensis</name>
    <dbReference type="NCBI Taxonomy" id="3121371"/>
    <lineage>
        <taxon>Bacteria</taxon>
        <taxon>Pseudomonadati</taxon>
        <taxon>Bacteroidota</taxon>
        <taxon>Sphingobacteriia</taxon>
        <taxon>Sphingobacteriales</taxon>
        <taxon>Sphingobacteriaceae</taxon>
        <taxon>Pedobacter</taxon>
    </lineage>
</organism>
<dbReference type="Proteomes" id="UP001214530">
    <property type="component" value="Chromosome"/>
</dbReference>
<evidence type="ECO:0000313" key="1">
    <source>
        <dbReference type="EMBL" id="WEK20376.1"/>
    </source>
</evidence>
<protein>
    <submittedName>
        <fullName evidence="1">Uncharacterized protein</fullName>
    </submittedName>
</protein>
<gene>
    <name evidence="1" type="ORF">P0Y49_04380</name>
</gene>
<reference evidence="1" key="1">
    <citation type="submission" date="2023-03" db="EMBL/GenBank/DDBJ databases">
        <title>Andean soil-derived lignocellulolytic bacterial consortium as a source of novel taxa and putative plastic-active enzymes.</title>
        <authorList>
            <person name="Diaz-Garcia L."/>
            <person name="Chuvochina M."/>
            <person name="Feuerriegel G."/>
            <person name="Bunk B."/>
            <person name="Sproer C."/>
            <person name="Streit W.R."/>
            <person name="Rodriguez L.M."/>
            <person name="Overmann J."/>
            <person name="Jimenez D.J."/>
        </authorList>
    </citation>
    <scope>NUCLEOTIDE SEQUENCE</scope>
    <source>
        <strain evidence="1">MAG 3858</strain>
    </source>
</reference>
<dbReference type="EMBL" id="CP119313">
    <property type="protein sequence ID" value="WEK20376.1"/>
    <property type="molecule type" value="Genomic_DNA"/>
</dbReference>
<evidence type="ECO:0000313" key="2">
    <source>
        <dbReference type="Proteomes" id="UP001214530"/>
    </source>
</evidence>
<sequence>MSVIQNYKINFFKRDILNRIYFGMNSSSNLLDQFITDDQKIEDVIETLEALIALKNGEISKMDYSSQSLVTIVANANNAAIYDRPDYTSNSPQFSISTQDLIIIVEAWKDYIVKNYEK</sequence>
<dbReference type="AlphaFoldDB" id="A0AAJ5W9D1"/>